<keyword evidence="3" id="KW-1185">Reference proteome</keyword>
<dbReference type="eggNOG" id="ENOG502T8A2">
    <property type="taxonomic scope" value="Eukaryota"/>
</dbReference>
<protein>
    <submittedName>
        <fullName evidence="2">Uncharacterized protein</fullName>
    </submittedName>
</protein>
<dbReference type="Proteomes" id="UP000016932">
    <property type="component" value="Unassembled WGS sequence"/>
</dbReference>
<evidence type="ECO:0000256" key="1">
    <source>
        <dbReference type="SAM" id="MobiDB-lite"/>
    </source>
</evidence>
<feature type="region of interest" description="Disordered" evidence="1">
    <location>
        <begin position="257"/>
        <end position="580"/>
    </location>
</feature>
<feature type="compositionally biased region" description="Low complexity" evidence="1">
    <location>
        <begin position="319"/>
        <end position="328"/>
    </location>
</feature>
<dbReference type="EMBL" id="KB446559">
    <property type="protein sequence ID" value="EME82490.1"/>
    <property type="molecule type" value="Genomic_DNA"/>
</dbReference>
<dbReference type="VEuPathDB" id="FungiDB:MYCFIDRAFT_82399"/>
<feature type="compositionally biased region" description="Polar residues" evidence="1">
    <location>
        <begin position="610"/>
        <end position="620"/>
    </location>
</feature>
<feature type="compositionally biased region" description="Basic and acidic residues" evidence="1">
    <location>
        <begin position="831"/>
        <end position="845"/>
    </location>
</feature>
<feature type="compositionally biased region" description="Basic and acidic residues" evidence="1">
    <location>
        <begin position="405"/>
        <end position="423"/>
    </location>
</feature>
<feature type="region of interest" description="Disordered" evidence="1">
    <location>
        <begin position="643"/>
        <end position="664"/>
    </location>
</feature>
<feature type="region of interest" description="Disordered" evidence="1">
    <location>
        <begin position="1"/>
        <end position="35"/>
    </location>
</feature>
<evidence type="ECO:0000313" key="2">
    <source>
        <dbReference type="EMBL" id="EME82490.1"/>
    </source>
</evidence>
<proteinExistence type="predicted"/>
<feature type="region of interest" description="Disordered" evidence="1">
    <location>
        <begin position="1122"/>
        <end position="1151"/>
    </location>
</feature>
<feature type="compositionally biased region" description="Basic and acidic residues" evidence="1">
    <location>
        <begin position="1040"/>
        <end position="1061"/>
    </location>
</feature>
<organism evidence="2 3">
    <name type="scientific">Pseudocercospora fijiensis (strain CIRAD86)</name>
    <name type="common">Black leaf streak disease fungus</name>
    <name type="synonym">Mycosphaerella fijiensis</name>
    <dbReference type="NCBI Taxonomy" id="383855"/>
    <lineage>
        <taxon>Eukaryota</taxon>
        <taxon>Fungi</taxon>
        <taxon>Dikarya</taxon>
        <taxon>Ascomycota</taxon>
        <taxon>Pezizomycotina</taxon>
        <taxon>Dothideomycetes</taxon>
        <taxon>Dothideomycetidae</taxon>
        <taxon>Mycosphaerellales</taxon>
        <taxon>Mycosphaerellaceae</taxon>
        <taxon>Pseudocercospora</taxon>
    </lineage>
</organism>
<name>M2YXR7_PSEFD</name>
<feature type="compositionally biased region" description="Low complexity" evidence="1">
    <location>
        <begin position="745"/>
        <end position="762"/>
    </location>
</feature>
<feature type="compositionally biased region" description="Low complexity" evidence="1">
    <location>
        <begin position="716"/>
        <end position="728"/>
    </location>
</feature>
<feature type="compositionally biased region" description="Basic and acidic residues" evidence="1">
    <location>
        <begin position="340"/>
        <end position="351"/>
    </location>
</feature>
<dbReference type="AlphaFoldDB" id="M2YXR7"/>
<evidence type="ECO:0000313" key="3">
    <source>
        <dbReference type="Proteomes" id="UP000016932"/>
    </source>
</evidence>
<dbReference type="HOGENOM" id="CLU_276478_0_0_1"/>
<feature type="region of interest" description="Disordered" evidence="1">
    <location>
        <begin position="595"/>
        <end position="620"/>
    </location>
</feature>
<feature type="compositionally biased region" description="Low complexity" evidence="1">
    <location>
        <begin position="821"/>
        <end position="830"/>
    </location>
</feature>
<feature type="region of interest" description="Disordered" evidence="1">
    <location>
        <begin position="683"/>
        <end position="900"/>
    </location>
</feature>
<feature type="compositionally biased region" description="Low complexity" evidence="1">
    <location>
        <begin position="473"/>
        <end position="492"/>
    </location>
</feature>
<dbReference type="RefSeq" id="XP_007927774.1">
    <property type="nucleotide sequence ID" value="XM_007929583.1"/>
</dbReference>
<dbReference type="OrthoDB" id="3899138at2759"/>
<feature type="compositionally biased region" description="Low complexity" evidence="1">
    <location>
        <begin position="874"/>
        <end position="890"/>
    </location>
</feature>
<feature type="region of interest" description="Disordered" evidence="1">
    <location>
        <begin position="1040"/>
        <end position="1100"/>
    </location>
</feature>
<feature type="compositionally biased region" description="Basic and acidic residues" evidence="1">
    <location>
        <begin position="257"/>
        <end position="277"/>
    </location>
</feature>
<dbReference type="KEGG" id="pfj:MYCFIDRAFT_82399"/>
<dbReference type="GeneID" id="19341943"/>
<reference evidence="2 3" key="1">
    <citation type="journal article" date="2012" name="PLoS Pathog.">
        <title>Diverse lifestyles and strategies of plant pathogenesis encoded in the genomes of eighteen Dothideomycetes fungi.</title>
        <authorList>
            <person name="Ohm R.A."/>
            <person name="Feau N."/>
            <person name="Henrissat B."/>
            <person name="Schoch C.L."/>
            <person name="Horwitz B.A."/>
            <person name="Barry K.W."/>
            <person name="Condon B.J."/>
            <person name="Copeland A.C."/>
            <person name="Dhillon B."/>
            <person name="Glaser F."/>
            <person name="Hesse C.N."/>
            <person name="Kosti I."/>
            <person name="LaButti K."/>
            <person name="Lindquist E.A."/>
            <person name="Lucas S."/>
            <person name="Salamov A.A."/>
            <person name="Bradshaw R.E."/>
            <person name="Ciuffetti L."/>
            <person name="Hamelin R.C."/>
            <person name="Kema G.H.J."/>
            <person name="Lawrence C."/>
            <person name="Scott J.A."/>
            <person name="Spatafora J.W."/>
            <person name="Turgeon B.G."/>
            <person name="de Wit P.J.G.M."/>
            <person name="Zhong S."/>
            <person name="Goodwin S.B."/>
            <person name="Grigoriev I.V."/>
        </authorList>
    </citation>
    <scope>NUCLEOTIDE SEQUENCE [LARGE SCALE GENOMIC DNA]</scope>
    <source>
        <strain evidence="2 3">CIRAD86</strain>
    </source>
</reference>
<accession>M2YXR7</accession>
<feature type="compositionally biased region" description="Polar residues" evidence="1">
    <location>
        <begin position="786"/>
        <end position="795"/>
    </location>
</feature>
<gene>
    <name evidence="2" type="ORF">MYCFIDRAFT_82399</name>
</gene>
<sequence>MASTRFESGIDDASKPPGFSSTQQRRHGNDRFDFQRHVDGAAAGATGAWEFGSALDSFVDDRCPTIWNSSGKGVSLPKASIGRPLDAPISAEATKPVGDLRERASDGATLFASAIDPGVTNCPPPSSETARPPIFLPPQQDAADGATYFASAIDPGSRSEPAHARENQTRLLVPQELKKFAKRKKADGRAEEATGLVSGIDGGTCIRPPAPSAPSHAAIDAATLAPPDESLLNVPRATRIKPLDGDLLRKLFKHTMNEKQRAEESFRPAQEVKESSPSRKISKSPQGFHIPDRQDLRNARNAAKAGEERAAREQEAAKRQAAQSSAREPSNSGSAVSVGRSERVTSKDPTRMIRILAKSGEEAFIQVPNFAPSRPPSTKSEPPPPRQEAEKKKPAVRIPHSKKQKQSEKPNKKQDNPQKEESRRRAKAAKVAAEALMSGALPSKEHVTSEPGSAQDSGVGFGFGKAVSARSQAGSVARAESRSSSAKHVSASNKTPPTKALSAHGWQELAEATYKAAEPNPKPPSQASRTKSASVAEWLEFDAPAPATSVKPPSEKRYQTDWQELGEGKQQAESNRSMHVASVHSFQSIGEGWAKEQNAGARSVKPPSPSAESVKTRSQTGWEEIGEVEKHAASNRSVVSLRSFQPMGEGKQHVGSAKWPHRESNRSMMSLRSFQAIDGGWTQEQNAGAPSVRNFRQDDAAWMDGNASKHSLGTGRSRIASANRSRASFPGWQEMEMPPDRTPDAAVSIRSRIASATRSQASFQGWEEMPPERTPDAAVSMRSRIASATRSQASFQGWEEMPPDRTPDAAVSTRSHPSNIQSRQASNRASRSIERHAPPLVHLDEASPQLSHAWAQRDAQDIEPWPQYGELHRSSPSPSRVPLPRSVSVSQDSHHTEAGLEFQLPPRRTNTVSHHFEHSVHASSVRSQPRRNQISMHSLSAHEESDRIVPQGEDEPLPRLTAHAGRGWITPHPLSPTSSIAGPQSKVILPSDAHPNGRTLTYDEWKEMQERGLRLHRNISITESSKTKNGIFQDERYLRPGWEGHDREGPPEPEEAAEHVSRPPGRPSHYHSPTVRSEGSERSVMMPSAHAQTFQRSQEPCERLWEEMEEGVAGFAMPVSHAESGGSARAEMQQDIDRPASTVASFRSGRW</sequence>
<feature type="compositionally biased region" description="Basic and acidic residues" evidence="1">
    <location>
        <begin position="305"/>
        <end position="318"/>
    </location>
</feature>